<dbReference type="AlphaFoldDB" id="A0A917UZG1"/>
<evidence type="ECO:0000313" key="2">
    <source>
        <dbReference type="EMBL" id="GGK00565.1"/>
    </source>
</evidence>
<proteinExistence type="predicted"/>
<name>A0A917UZG1_9PSED</name>
<keyword evidence="3" id="KW-1185">Reference proteome</keyword>
<sequence>MFLDSLRAVRQQHGAIEQAFIRRLSQSYVHYFQPNRIRSSEPAAAPDTLALIEQDLFEERLQVENTVAWSRQEHHALLAGIEARLHMLVSHAAVSGESPLTPRTLADCFHHALGQTSLPSKVKRVVYTLFDQHVMREAGPLYKAIDALFTQAGLKAPQKPAKPPQKPTATQTTHAAFSPAAKSHGSTAVDPSSLSEYARAAQRVSDIRHLIERVRQTSMAQRLPGGSHPLTSAAPTSEPVIGREAIDDLLIHLQQQARTHTAGSISSEHLKQALQRELAVRHRSKGRVADGDAQTIDLVGMLFDYIKADARVPNTFQQALGRLHIPFLRFSLDEPDVFVDPGHPLRRLLDRLALAVDLSAGNEANESRLIDEFRQIDNTLLADALPSPSSIRELTDAVDRFINELEEKARLREQRAVETAKGHDRLASARSRANAVIARLTADHALPSAIEDFLRLTWNDVLVFIQLREGENSESFKAAQRTAQTLARGDTRHIGNTQGHEALMAGIASGLNLLGRFSSTEIAKIQKALGSALSAPMPAATRAAVATPAAASAPPSEASMTPPMDAALEHSLKEHLRVLEHVEYGRYFEFQQDGGKVQLKLSWFSPTTENYMFVDKMGQRVAVKPIRQLAMEMLSGSARLLDKTEQPSLVDRAIHAIHRMLTKMTTRD</sequence>
<reference evidence="2" key="2">
    <citation type="submission" date="2020-09" db="EMBL/GenBank/DDBJ databases">
        <authorList>
            <person name="Sun Q."/>
            <person name="Ohkuma M."/>
        </authorList>
    </citation>
    <scope>NUCLEOTIDE SEQUENCE</scope>
    <source>
        <strain evidence="2">JCM 30078</strain>
    </source>
</reference>
<comment type="caution">
    <text evidence="2">The sequence shown here is derived from an EMBL/GenBank/DDBJ whole genome shotgun (WGS) entry which is preliminary data.</text>
</comment>
<dbReference type="Pfam" id="PF07793">
    <property type="entry name" value="DUF1631"/>
    <property type="match status" value="1"/>
</dbReference>
<dbReference type="EMBL" id="BMPO01000006">
    <property type="protein sequence ID" value="GGK00565.1"/>
    <property type="molecule type" value="Genomic_DNA"/>
</dbReference>
<protein>
    <recommendedName>
        <fullName evidence="4">DUF1631 domain-containing protein</fullName>
    </recommendedName>
</protein>
<gene>
    <name evidence="2" type="ORF">GCM10009304_27960</name>
</gene>
<evidence type="ECO:0008006" key="4">
    <source>
        <dbReference type="Google" id="ProtNLM"/>
    </source>
</evidence>
<feature type="compositionally biased region" description="Polar residues" evidence="1">
    <location>
        <begin position="184"/>
        <end position="194"/>
    </location>
</feature>
<feature type="region of interest" description="Disordered" evidence="1">
    <location>
        <begin position="156"/>
        <end position="194"/>
    </location>
</feature>
<dbReference type="InterPro" id="IPR012434">
    <property type="entry name" value="DUF1631"/>
</dbReference>
<reference evidence="2" key="1">
    <citation type="journal article" date="2014" name="Int. J. Syst. Evol. Microbiol.">
        <title>Complete genome sequence of Corynebacterium casei LMG S-19264T (=DSM 44701T), isolated from a smear-ripened cheese.</title>
        <authorList>
            <consortium name="US DOE Joint Genome Institute (JGI-PGF)"/>
            <person name="Walter F."/>
            <person name="Albersmeier A."/>
            <person name="Kalinowski J."/>
            <person name="Ruckert C."/>
        </authorList>
    </citation>
    <scope>NUCLEOTIDE SEQUENCE</scope>
    <source>
        <strain evidence="2">JCM 30078</strain>
    </source>
</reference>
<evidence type="ECO:0000256" key="1">
    <source>
        <dbReference type="SAM" id="MobiDB-lite"/>
    </source>
</evidence>
<accession>A0A917UZG1</accession>
<evidence type="ECO:0000313" key="3">
    <source>
        <dbReference type="Proteomes" id="UP000635983"/>
    </source>
</evidence>
<organism evidence="2 3">
    <name type="scientific">Pseudomonas matsuisoli</name>
    <dbReference type="NCBI Taxonomy" id="1515666"/>
    <lineage>
        <taxon>Bacteria</taxon>
        <taxon>Pseudomonadati</taxon>
        <taxon>Pseudomonadota</taxon>
        <taxon>Gammaproteobacteria</taxon>
        <taxon>Pseudomonadales</taxon>
        <taxon>Pseudomonadaceae</taxon>
        <taxon>Pseudomonas</taxon>
    </lineage>
</organism>
<feature type="compositionally biased region" description="Low complexity" evidence="1">
    <location>
        <begin position="167"/>
        <end position="176"/>
    </location>
</feature>
<dbReference type="Proteomes" id="UP000635983">
    <property type="component" value="Unassembled WGS sequence"/>
</dbReference>